<evidence type="ECO:0000313" key="2">
    <source>
        <dbReference type="Proteomes" id="UP000762676"/>
    </source>
</evidence>
<dbReference type="EMBL" id="BMAT01011059">
    <property type="protein sequence ID" value="GFR65839.1"/>
    <property type="molecule type" value="Genomic_DNA"/>
</dbReference>
<proteinExistence type="predicted"/>
<sequence>MGALNKSLRLMQHFPASFLYGQTCKAMAMLMWESSSLQEAPSALYEHELAALLTSSMHLTFQHMLTKNLRSKLK</sequence>
<evidence type="ECO:0000313" key="1">
    <source>
        <dbReference type="EMBL" id="GFR65839.1"/>
    </source>
</evidence>
<reference evidence="1 2" key="1">
    <citation type="journal article" date="2021" name="Elife">
        <title>Chloroplast acquisition without the gene transfer in kleptoplastic sea slugs, Plakobranchus ocellatus.</title>
        <authorList>
            <person name="Maeda T."/>
            <person name="Takahashi S."/>
            <person name="Yoshida T."/>
            <person name="Shimamura S."/>
            <person name="Takaki Y."/>
            <person name="Nagai Y."/>
            <person name="Toyoda A."/>
            <person name="Suzuki Y."/>
            <person name="Arimoto A."/>
            <person name="Ishii H."/>
            <person name="Satoh N."/>
            <person name="Nishiyama T."/>
            <person name="Hasebe M."/>
            <person name="Maruyama T."/>
            <person name="Minagawa J."/>
            <person name="Obokata J."/>
            <person name="Shigenobu S."/>
        </authorList>
    </citation>
    <scope>NUCLEOTIDE SEQUENCE [LARGE SCALE GENOMIC DNA]</scope>
</reference>
<dbReference type="Proteomes" id="UP000762676">
    <property type="component" value="Unassembled WGS sequence"/>
</dbReference>
<accession>A0AAV4EYQ5</accession>
<gene>
    <name evidence="1" type="ORF">ElyMa_005541900</name>
</gene>
<name>A0AAV4EYQ5_9GAST</name>
<organism evidence="1 2">
    <name type="scientific">Elysia marginata</name>
    <dbReference type="NCBI Taxonomy" id="1093978"/>
    <lineage>
        <taxon>Eukaryota</taxon>
        <taxon>Metazoa</taxon>
        <taxon>Spiralia</taxon>
        <taxon>Lophotrochozoa</taxon>
        <taxon>Mollusca</taxon>
        <taxon>Gastropoda</taxon>
        <taxon>Heterobranchia</taxon>
        <taxon>Euthyneura</taxon>
        <taxon>Panpulmonata</taxon>
        <taxon>Sacoglossa</taxon>
        <taxon>Placobranchoidea</taxon>
        <taxon>Plakobranchidae</taxon>
        <taxon>Elysia</taxon>
    </lineage>
</organism>
<keyword evidence="2" id="KW-1185">Reference proteome</keyword>
<comment type="caution">
    <text evidence="1">The sequence shown here is derived from an EMBL/GenBank/DDBJ whole genome shotgun (WGS) entry which is preliminary data.</text>
</comment>
<protein>
    <submittedName>
        <fullName evidence="1">Uncharacterized protein</fullName>
    </submittedName>
</protein>
<dbReference type="AlphaFoldDB" id="A0AAV4EYQ5"/>